<proteinExistence type="predicted"/>
<dbReference type="AlphaFoldDB" id="A0A4Y6PXN3"/>
<dbReference type="OrthoDB" id="6933972at2"/>
<keyword evidence="2" id="KW-1185">Reference proteome</keyword>
<dbReference type="SUPFAM" id="SSF82185">
    <property type="entry name" value="Histone H3 K4-specific methyltransferase SET7/9 N-terminal domain"/>
    <property type="match status" value="1"/>
</dbReference>
<dbReference type="RefSeq" id="WP_141199555.1">
    <property type="nucleotide sequence ID" value="NZ_CP041186.1"/>
</dbReference>
<evidence type="ECO:0008006" key="3">
    <source>
        <dbReference type="Google" id="ProtNLM"/>
    </source>
</evidence>
<organism evidence="1 2">
    <name type="scientific">Persicimonas caeni</name>
    <dbReference type="NCBI Taxonomy" id="2292766"/>
    <lineage>
        <taxon>Bacteria</taxon>
        <taxon>Deltaproteobacteria</taxon>
        <taxon>Bradymonadales</taxon>
        <taxon>Bradymonadaceae</taxon>
        <taxon>Persicimonas</taxon>
    </lineage>
</organism>
<dbReference type="Proteomes" id="UP000315995">
    <property type="component" value="Chromosome"/>
</dbReference>
<name>A0A4Y6PXN3_PERCE</name>
<evidence type="ECO:0000313" key="1">
    <source>
        <dbReference type="EMBL" id="QDG53094.1"/>
    </source>
</evidence>
<reference evidence="1 2" key="1">
    <citation type="submission" date="2019-06" db="EMBL/GenBank/DDBJ databases">
        <title>Persicimonas caeni gen. nov., sp. nov., a predatory bacterium isolated from solar saltern.</title>
        <authorList>
            <person name="Wang S."/>
        </authorList>
    </citation>
    <scope>NUCLEOTIDE SEQUENCE [LARGE SCALE GENOMIC DNA]</scope>
    <source>
        <strain evidence="1 2">YN101</strain>
    </source>
</reference>
<dbReference type="EMBL" id="CP041186">
    <property type="protein sequence ID" value="QDG53094.1"/>
    <property type="molecule type" value="Genomic_DNA"/>
</dbReference>
<protein>
    <recommendedName>
        <fullName evidence="3">Toxin-antitoxin system YwqK family antitoxin</fullName>
    </recommendedName>
</protein>
<sequence>METFEHDIETFPAGAEEVIDERHENGKPYRTEYYVDGEYVGNRHWSEDGELEAQNHFRGNQPHGPWYEFQDGHLSFITRYIDGLEHGVATQYLADGSVLGQYEMTLGTGTDLWYNYNTGLLAEEREYRDGKVHGYERVWDDFDGGRVWREEHYKQNLRHGIFREWDDEELVGGYPKFFIDDEEIGREEYIEAAREDATLPRYRVAEDAPGRTLLESTVAMLERFAGRRG</sequence>
<evidence type="ECO:0000313" key="2">
    <source>
        <dbReference type="Proteomes" id="UP000315995"/>
    </source>
</evidence>
<dbReference type="Gene3D" id="3.90.930.1">
    <property type="match status" value="1"/>
</dbReference>
<accession>A0A5B8YDK7</accession>
<gene>
    <name evidence="1" type="ORF">FIV42_20795</name>
</gene>
<accession>A0A4Y6PXN3</accession>